<evidence type="ECO:0000313" key="1">
    <source>
        <dbReference type="EMBL" id="ADO68786.1"/>
    </source>
</evidence>
<gene>
    <name evidence="1" type="ordered locus">STAUR_0982</name>
</gene>
<dbReference type="KEGG" id="sur:STAUR_0982"/>
<dbReference type="HOGENOM" id="CLU_2720427_0_0_7"/>
<evidence type="ECO:0000313" key="2">
    <source>
        <dbReference type="Proteomes" id="UP000001351"/>
    </source>
</evidence>
<protein>
    <submittedName>
        <fullName evidence="1">Uncharacterized protein</fullName>
    </submittedName>
</protein>
<sequence>MIVFSLLSNRSGTRWFMDPPRPRQFLSSASNTLTGLALTLEHESLTKNSLRLLNLDVIAGWNSGYGSTPSGW</sequence>
<dbReference type="EMBL" id="CP002271">
    <property type="protein sequence ID" value="ADO68786.1"/>
    <property type="molecule type" value="Genomic_DNA"/>
</dbReference>
<reference evidence="1 2" key="1">
    <citation type="journal article" date="2011" name="Mol. Biol. Evol.">
        <title>Comparative genomic analysis of fruiting body formation in Myxococcales.</title>
        <authorList>
            <person name="Huntley S."/>
            <person name="Hamann N."/>
            <person name="Wegener-Feldbrugge S."/>
            <person name="Treuner-Lange A."/>
            <person name="Kube M."/>
            <person name="Reinhardt R."/>
            <person name="Klages S."/>
            <person name="Muller R."/>
            <person name="Ronning C.M."/>
            <person name="Nierman W.C."/>
            <person name="Sogaard-Andersen L."/>
        </authorList>
    </citation>
    <scope>NUCLEOTIDE SEQUENCE [LARGE SCALE GENOMIC DNA]</scope>
    <source>
        <strain evidence="1 2">DW4/3-1</strain>
    </source>
</reference>
<dbReference type="Proteomes" id="UP000001351">
    <property type="component" value="Chromosome"/>
</dbReference>
<name>E3FDA7_STIAD</name>
<organism evidence="1 2">
    <name type="scientific">Stigmatella aurantiaca (strain DW4/3-1)</name>
    <dbReference type="NCBI Taxonomy" id="378806"/>
    <lineage>
        <taxon>Bacteria</taxon>
        <taxon>Pseudomonadati</taxon>
        <taxon>Myxococcota</taxon>
        <taxon>Myxococcia</taxon>
        <taxon>Myxococcales</taxon>
        <taxon>Cystobacterineae</taxon>
        <taxon>Archangiaceae</taxon>
        <taxon>Stigmatella</taxon>
    </lineage>
</organism>
<dbReference type="STRING" id="378806.STAUR_0982"/>
<proteinExistence type="predicted"/>
<keyword evidence="2" id="KW-1185">Reference proteome</keyword>
<accession>E3FDA7</accession>
<dbReference type="AlphaFoldDB" id="E3FDA7"/>